<dbReference type="EnsemblProtists" id="EOD33283">
    <property type="protein sequence ID" value="EOD33283"/>
    <property type="gene ID" value="EMIHUDRAFT_352515"/>
</dbReference>
<evidence type="ECO:0000259" key="3">
    <source>
        <dbReference type="PROSITE" id="PS51294"/>
    </source>
</evidence>
<sequence length="53" mass="5727">MAWTPDEDANILAAIRALGTQWALIAQKLERSAPRTDAVQSAARGEAFTPRCS</sequence>
<name>A0A0D3KBZ8_EMIH1</name>
<dbReference type="HOGENOM" id="CLU_3072712_0_0_1"/>
<dbReference type="SUPFAM" id="SSF46689">
    <property type="entry name" value="Homeodomain-like"/>
    <property type="match status" value="1"/>
</dbReference>
<evidence type="ECO:0000256" key="1">
    <source>
        <dbReference type="SAM" id="MobiDB-lite"/>
    </source>
</evidence>
<feature type="domain" description="HTH myb-type" evidence="3">
    <location>
        <begin position="1"/>
        <end position="29"/>
    </location>
</feature>
<feature type="region of interest" description="Disordered" evidence="1">
    <location>
        <begin position="33"/>
        <end position="53"/>
    </location>
</feature>
<evidence type="ECO:0000313" key="4">
    <source>
        <dbReference type="EnsemblProtists" id="EOD33283"/>
    </source>
</evidence>
<proteinExistence type="predicted"/>
<dbReference type="CDD" id="cd00167">
    <property type="entry name" value="SANT"/>
    <property type="match status" value="1"/>
</dbReference>
<dbReference type="InterPro" id="IPR001005">
    <property type="entry name" value="SANT/Myb"/>
</dbReference>
<dbReference type="Gene3D" id="1.10.10.60">
    <property type="entry name" value="Homeodomain-like"/>
    <property type="match status" value="1"/>
</dbReference>
<keyword evidence="5" id="KW-1185">Reference proteome</keyword>
<dbReference type="Pfam" id="PF00249">
    <property type="entry name" value="Myb_DNA-binding"/>
    <property type="match status" value="1"/>
</dbReference>
<reference evidence="4" key="2">
    <citation type="submission" date="2024-10" db="UniProtKB">
        <authorList>
            <consortium name="EnsemblProtists"/>
        </authorList>
    </citation>
    <scope>IDENTIFICATION</scope>
</reference>
<dbReference type="KEGG" id="ehx:EMIHUDRAFT_352515"/>
<dbReference type="PROSITE" id="PS50090">
    <property type="entry name" value="MYB_LIKE"/>
    <property type="match status" value="1"/>
</dbReference>
<dbReference type="Proteomes" id="UP000013827">
    <property type="component" value="Unassembled WGS sequence"/>
</dbReference>
<feature type="domain" description="Myb-like" evidence="2">
    <location>
        <begin position="1"/>
        <end position="37"/>
    </location>
</feature>
<accession>A0A0D3KBZ8</accession>
<dbReference type="RefSeq" id="XP_005785712.1">
    <property type="nucleotide sequence ID" value="XM_005785655.1"/>
</dbReference>
<dbReference type="InterPro" id="IPR009057">
    <property type="entry name" value="Homeodomain-like_sf"/>
</dbReference>
<evidence type="ECO:0008006" key="6">
    <source>
        <dbReference type="Google" id="ProtNLM"/>
    </source>
</evidence>
<dbReference type="GeneID" id="17278554"/>
<dbReference type="AlphaFoldDB" id="A0A0D3KBZ8"/>
<organism evidence="4 5">
    <name type="scientific">Emiliania huxleyi (strain CCMP1516)</name>
    <dbReference type="NCBI Taxonomy" id="280463"/>
    <lineage>
        <taxon>Eukaryota</taxon>
        <taxon>Haptista</taxon>
        <taxon>Haptophyta</taxon>
        <taxon>Prymnesiophyceae</taxon>
        <taxon>Isochrysidales</taxon>
        <taxon>Noelaerhabdaceae</taxon>
        <taxon>Emiliania</taxon>
    </lineage>
</organism>
<dbReference type="PaxDb" id="2903-EOD33283"/>
<reference evidence="5" key="1">
    <citation type="journal article" date="2013" name="Nature">
        <title>Pan genome of the phytoplankton Emiliania underpins its global distribution.</title>
        <authorList>
            <person name="Read B.A."/>
            <person name="Kegel J."/>
            <person name="Klute M.J."/>
            <person name="Kuo A."/>
            <person name="Lefebvre S.C."/>
            <person name="Maumus F."/>
            <person name="Mayer C."/>
            <person name="Miller J."/>
            <person name="Monier A."/>
            <person name="Salamov A."/>
            <person name="Young J."/>
            <person name="Aguilar M."/>
            <person name="Claverie J.M."/>
            <person name="Frickenhaus S."/>
            <person name="Gonzalez K."/>
            <person name="Herman E.K."/>
            <person name="Lin Y.C."/>
            <person name="Napier J."/>
            <person name="Ogata H."/>
            <person name="Sarno A.F."/>
            <person name="Shmutz J."/>
            <person name="Schroeder D."/>
            <person name="de Vargas C."/>
            <person name="Verret F."/>
            <person name="von Dassow P."/>
            <person name="Valentin K."/>
            <person name="Van de Peer Y."/>
            <person name="Wheeler G."/>
            <person name="Dacks J.B."/>
            <person name="Delwiche C.F."/>
            <person name="Dyhrman S.T."/>
            <person name="Glockner G."/>
            <person name="John U."/>
            <person name="Richards T."/>
            <person name="Worden A.Z."/>
            <person name="Zhang X."/>
            <person name="Grigoriev I.V."/>
            <person name="Allen A.E."/>
            <person name="Bidle K."/>
            <person name="Borodovsky M."/>
            <person name="Bowler C."/>
            <person name="Brownlee C."/>
            <person name="Cock J.M."/>
            <person name="Elias M."/>
            <person name="Gladyshev V.N."/>
            <person name="Groth M."/>
            <person name="Guda C."/>
            <person name="Hadaegh A."/>
            <person name="Iglesias-Rodriguez M.D."/>
            <person name="Jenkins J."/>
            <person name="Jones B.M."/>
            <person name="Lawson T."/>
            <person name="Leese F."/>
            <person name="Lindquist E."/>
            <person name="Lobanov A."/>
            <person name="Lomsadze A."/>
            <person name="Malik S.B."/>
            <person name="Marsh M.E."/>
            <person name="Mackinder L."/>
            <person name="Mock T."/>
            <person name="Mueller-Roeber B."/>
            <person name="Pagarete A."/>
            <person name="Parker M."/>
            <person name="Probert I."/>
            <person name="Quesneville H."/>
            <person name="Raines C."/>
            <person name="Rensing S.A."/>
            <person name="Riano-Pachon D.M."/>
            <person name="Richier S."/>
            <person name="Rokitta S."/>
            <person name="Shiraiwa Y."/>
            <person name="Soanes D.M."/>
            <person name="van der Giezen M."/>
            <person name="Wahlund T.M."/>
            <person name="Williams B."/>
            <person name="Wilson W."/>
            <person name="Wolfe G."/>
            <person name="Wurch L.L."/>
        </authorList>
    </citation>
    <scope>NUCLEOTIDE SEQUENCE</scope>
</reference>
<dbReference type="PROSITE" id="PS51294">
    <property type="entry name" value="HTH_MYB"/>
    <property type="match status" value="1"/>
</dbReference>
<evidence type="ECO:0000259" key="2">
    <source>
        <dbReference type="PROSITE" id="PS50090"/>
    </source>
</evidence>
<evidence type="ECO:0000313" key="5">
    <source>
        <dbReference type="Proteomes" id="UP000013827"/>
    </source>
</evidence>
<protein>
    <recommendedName>
        <fullName evidence="6">Myb-like domain-containing protein</fullName>
    </recommendedName>
</protein>
<dbReference type="InterPro" id="IPR017930">
    <property type="entry name" value="Myb_dom"/>
</dbReference>